<dbReference type="Pfam" id="PF04082">
    <property type="entry name" value="Fungal_trans"/>
    <property type="match status" value="1"/>
</dbReference>
<dbReference type="CDD" id="cd00067">
    <property type="entry name" value="GAL4"/>
    <property type="match status" value="1"/>
</dbReference>
<reference evidence="9 10" key="1">
    <citation type="journal article" date="2009" name="Genome Res.">
        <title>Comparative genomic analyses of the human fungal pathogens Coccidioides and their relatives.</title>
        <authorList>
            <person name="Sharpton T.J."/>
            <person name="Stajich J.E."/>
            <person name="Rounsley S.D."/>
            <person name="Gardner M.J."/>
            <person name="Wortman J.R."/>
            <person name="Jordar V.S."/>
            <person name="Maiti R."/>
            <person name="Kodira C.D."/>
            <person name="Neafsey D.E."/>
            <person name="Zeng Q."/>
            <person name="Hung C.-Y."/>
            <person name="McMahan C."/>
            <person name="Muszewska A."/>
            <person name="Grynberg M."/>
            <person name="Mandel M.A."/>
            <person name="Kellner E.M."/>
            <person name="Barker B.M."/>
            <person name="Galgiani J.N."/>
            <person name="Orbach M.J."/>
            <person name="Kirkland T.N."/>
            <person name="Cole G.T."/>
            <person name="Henn M.R."/>
            <person name="Birren B.W."/>
            <person name="Taylor J.W."/>
        </authorList>
    </citation>
    <scope>NUCLEOTIDE SEQUENCE [LARGE SCALE GENOMIC DNA]</scope>
    <source>
        <strain evidence="10">C735</strain>
    </source>
</reference>
<dbReference type="CDD" id="cd12148">
    <property type="entry name" value="fungal_TF_MHR"/>
    <property type="match status" value="1"/>
</dbReference>
<dbReference type="GO" id="GO:0000981">
    <property type="term" value="F:DNA-binding transcription factor activity, RNA polymerase II-specific"/>
    <property type="evidence" value="ECO:0007669"/>
    <property type="project" value="InterPro"/>
</dbReference>
<dbReference type="GO" id="GO:0000978">
    <property type="term" value="F:RNA polymerase II cis-regulatory region sequence-specific DNA binding"/>
    <property type="evidence" value="ECO:0007669"/>
    <property type="project" value="TreeGrafter"/>
</dbReference>
<evidence type="ECO:0000313" key="9">
    <source>
        <dbReference type="EMBL" id="EER23743.1"/>
    </source>
</evidence>
<evidence type="ECO:0000256" key="3">
    <source>
        <dbReference type="ARBA" id="ARBA00023125"/>
    </source>
</evidence>
<dbReference type="PANTHER" id="PTHR47424:SF9">
    <property type="entry name" value="TAH-2"/>
    <property type="match status" value="1"/>
</dbReference>
<proteinExistence type="predicted"/>
<keyword evidence="3" id="KW-0238">DNA-binding</keyword>
<gene>
    <name evidence="9" type="ORF">CPC735_051130</name>
</gene>
<evidence type="ECO:0000256" key="5">
    <source>
        <dbReference type="ARBA" id="ARBA00023242"/>
    </source>
</evidence>
<name>C5PGU0_COCP7</name>
<dbReference type="InterPro" id="IPR007219">
    <property type="entry name" value="XnlR_reg_dom"/>
</dbReference>
<dbReference type="PANTHER" id="PTHR47424">
    <property type="entry name" value="REGULATORY PROTEIN GAL4"/>
    <property type="match status" value="1"/>
</dbReference>
<dbReference type="AlphaFoldDB" id="C5PGU0"/>
<keyword evidence="4" id="KW-0804">Transcription</keyword>
<dbReference type="SMART" id="SM00066">
    <property type="entry name" value="GAL4"/>
    <property type="match status" value="1"/>
</dbReference>
<evidence type="ECO:0000256" key="1">
    <source>
        <dbReference type="ARBA" id="ARBA00022723"/>
    </source>
</evidence>
<evidence type="ECO:0000256" key="6">
    <source>
        <dbReference type="SAM" id="MobiDB-lite"/>
    </source>
</evidence>
<dbReference type="GO" id="GO:0006351">
    <property type="term" value="P:DNA-templated transcription"/>
    <property type="evidence" value="ECO:0007669"/>
    <property type="project" value="InterPro"/>
</dbReference>
<evidence type="ECO:0000259" key="8">
    <source>
        <dbReference type="PROSITE" id="PS50048"/>
    </source>
</evidence>
<evidence type="ECO:0000256" key="2">
    <source>
        <dbReference type="ARBA" id="ARBA00023015"/>
    </source>
</evidence>
<keyword evidence="7" id="KW-0812">Transmembrane</keyword>
<dbReference type="PROSITE" id="PS50048">
    <property type="entry name" value="ZN2_CY6_FUNGAL_2"/>
    <property type="match status" value="1"/>
</dbReference>
<dbReference type="GO" id="GO:0000435">
    <property type="term" value="P:positive regulation of transcription from RNA polymerase II promoter by galactose"/>
    <property type="evidence" value="ECO:0007669"/>
    <property type="project" value="TreeGrafter"/>
</dbReference>
<keyword evidence="7" id="KW-1133">Transmembrane helix</keyword>
<dbReference type="SUPFAM" id="SSF57701">
    <property type="entry name" value="Zn2/Cys6 DNA-binding domain"/>
    <property type="match status" value="1"/>
</dbReference>
<dbReference type="GO" id="GO:0005634">
    <property type="term" value="C:nucleus"/>
    <property type="evidence" value="ECO:0007669"/>
    <property type="project" value="TreeGrafter"/>
</dbReference>
<dbReference type="PROSITE" id="PS00463">
    <property type="entry name" value="ZN2_CY6_FUNGAL_1"/>
    <property type="match status" value="1"/>
</dbReference>
<dbReference type="KEGG" id="cpw:9691358"/>
<feature type="compositionally biased region" description="Polar residues" evidence="6">
    <location>
        <begin position="657"/>
        <end position="666"/>
    </location>
</feature>
<dbReference type="Pfam" id="PF00172">
    <property type="entry name" value="Zn_clus"/>
    <property type="match status" value="1"/>
</dbReference>
<dbReference type="GO" id="GO:0008270">
    <property type="term" value="F:zinc ion binding"/>
    <property type="evidence" value="ECO:0007669"/>
    <property type="project" value="InterPro"/>
</dbReference>
<dbReference type="InterPro" id="IPR032710">
    <property type="entry name" value="NTF2-like_dom_sf"/>
</dbReference>
<evidence type="ECO:0000256" key="4">
    <source>
        <dbReference type="ARBA" id="ARBA00023163"/>
    </source>
</evidence>
<sequence length="872" mass="96493">MLSTSRHRTRVACLSCRRKKLKCNGLQPCATCSAKSLPCLYASVSSEPRRHTLNEQRPLPPFSLGASGVGTAAANHYASRTLSGYPAITPRPYGEAQGAPIQANSSLFYSAPLQDPNEEEHLSEASRMLQDGRGRLLYLGDSASLSYLDTIRRLVEKTVGVSDFTSDPHKHSLLELPISTGLKPTHVLPDREAAEFLLDSFFSNTVGVIQVLDRDAFINEVATIYSNPLSVEQSRLCLLNLVFAVGLQMSQSSVAHNFRESQILKRLGSDLTERAKIFYLNAAHLNDPVSGFEDGDITSIQALLLITLFMLTIAKRNAAWAYFGMAVRSAYALGLHRKTTATAFTPADQRLRKNIWRSMYILDCYLSASLGRPNGISSRDAADLFTDDADDDQHMSELEVLETAALRASVRAARLLGEILSSVYAERKISVKFVQKSSKQFQEWKDVLPTSLHWRNISLPNEDPRATLAQLHVNLYYFHGVILLTRPFLLQKILNQARLPRGNGENMRSPEATKSGPGSPSAQTDSFSAACVRASLYSIDIVQSAILKRALPRRDPFVIYWLFSASLIVFSNAFCNVYGDTDSNRAMQTSLDLHRYLAETDPLAQRYLQILTSFHETISGDSGSRIAPSSSRNTNQALFANFFGDKPRLQGTDAAGSHTSSHTSPMQPMDAVNRRPSRDDQALQATPATTETQAGNGNRIPGMTGIRHFHFAARATGGLTGWESDYHFPPMDNHPRHHPKLRETTIDIMTDISDFFKAFFATSDDGTAHEKYPTFFAEDAKLIMGDKVAVGRADILTVRQGMWSAVCSRHHTYTCFTSPESPNTVMLAGNVKYGMKDGSQKETDWVAKAVFEGEGSDRKLGFYQVFLNAGRK</sequence>
<dbReference type="HOGENOM" id="CLU_010170_1_0_1"/>
<keyword evidence="2" id="KW-0805">Transcription regulation</keyword>
<dbReference type="SUPFAM" id="SSF54427">
    <property type="entry name" value="NTF2-like"/>
    <property type="match status" value="1"/>
</dbReference>
<dbReference type="SMART" id="SM00906">
    <property type="entry name" value="Fungal_trans"/>
    <property type="match status" value="1"/>
</dbReference>
<keyword evidence="1" id="KW-0479">Metal-binding</keyword>
<accession>C5PGU0</accession>
<dbReference type="InterPro" id="IPR001138">
    <property type="entry name" value="Zn2Cys6_DnaBD"/>
</dbReference>
<keyword evidence="5" id="KW-0539">Nucleus</keyword>
<dbReference type="InterPro" id="IPR036864">
    <property type="entry name" value="Zn2-C6_fun-type_DNA-bd_sf"/>
</dbReference>
<keyword evidence="7" id="KW-0472">Membrane</keyword>
<evidence type="ECO:0000256" key="7">
    <source>
        <dbReference type="SAM" id="Phobius"/>
    </source>
</evidence>
<dbReference type="OrthoDB" id="47007at2759"/>
<protein>
    <submittedName>
        <fullName evidence="9">Fungal specific transcription factor, putative</fullName>
    </submittedName>
</protein>
<feature type="region of interest" description="Disordered" evidence="6">
    <location>
        <begin position="650"/>
        <end position="703"/>
    </location>
</feature>
<feature type="region of interest" description="Disordered" evidence="6">
    <location>
        <begin position="501"/>
        <end position="524"/>
    </location>
</feature>
<feature type="transmembrane region" description="Helical" evidence="7">
    <location>
        <begin position="557"/>
        <end position="579"/>
    </location>
</feature>
<comment type="caution">
    <text evidence="9">The sequence shown here is derived from an EMBL/GenBank/DDBJ whole genome shotgun (WGS) entry which is preliminary data.</text>
</comment>
<dbReference type="Proteomes" id="UP000009084">
    <property type="component" value="Unassembled WGS sequence"/>
</dbReference>
<evidence type="ECO:0000313" key="10">
    <source>
        <dbReference type="Proteomes" id="UP000009084"/>
    </source>
</evidence>
<feature type="compositionally biased region" description="Polar residues" evidence="6">
    <location>
        <begin position="683"/>
        <end position="696"/>
    </location>
</feature>
<dbReference type="Gene3D" id="4.10.240.10">
    <property type="entry name" value="Zn(2)-C6 fungal-type DNA-binding domain"/>
    <property type="match status" value="1"/>
</dbReference>
<feature type="domain" description="Zn(2)-C6 fungal-type" evidence="8">
    <location>
        <begin position="12"/>
        <end position="41"/>
    </location>
</feature>
<dbReference type="EMBL" id="ACFW01000049">
    <property type="protein sequence ID" value="EER23743.1"/>
    <property type="molecule type" value="Genomic_DNA"/>
</dbReference>
<dbReference type="VEuPathDB" id="FungiDB:CPC735_051130"/>
<feature type="compositionally biased region" description="Basic and acidic residues" evidence="6">
    <location>
        <begin position="672"/>
        <end position="681"/>
    </location>
</feature>
<dbReference type="InterPro" id="IPR051127">
    <property type="entry name" value="Fungal_SecMet_Regulators"/>
</dbReference>
<organism evidence="9 10">
    <name type="scientific">Coccidioides posadasii (strain C735)</name>
    <name type="common">Valley fever fungus</name>
    <dbReference type="NCBI Taxonomy" id="222929"/>
    <lineage>
        <taxon>Eukaryota</taxon>
        <taxon>Fungi</taxon>
        <taxon>Dikarya</taxon>
        <taxon>Ascomycota</taxon>
        <taxon>Pezizomycotina</taxon>
        <taxon>Eurotiomycetes</taxon>
        <taxon>Eurotiomycetidae</taxon>
        <taxon>Onygenales</taxon>
        <taxon>Onygenaceae</taxon>
        <taxon>Coccidioides</taxon>
    </lineage>
</organism>